<accession>A0A1A9VQI2</accession>
<feature type="region of interest" description="Disordered" evidence="1">
    <location>
        <begin position="1"/>
        <end position="31"/>
    </location>
</feature>
<protein>
    <submittedName>
        <fullName evidence="2">Uncharacterized protein</fullName>
    </submittedName>
</protein>
<proteinExistence type="predicted"/>
<dbReference type="VEuPathDB" id="VectorBase:GAUT044405"/>
<dbReference type="EnsemblMetazoa" id="GAUT044405-RA">
    <property type="protein sequence ID" value="GAUT044405-PA"/>
    <property type="gene ID" value="GAUT044405"/>
</dbReference>
<organism evidence="2 3">
    <name type="scientific">Glossina austeni</name>
    <name type="common">Savannah tsetse fly</name>
    <dbReference type="NCBI Taxonomy" id="7395"/>
    <lineage>
        <taxon>Eukaryota</taxon>
        <taxon>Metazoa</taxon>
        <taxon>Ecdysozoa</taxon>
        <taxon>Arthropoda</taxon>
        <taxon>Hexapoda</taxon>
        <taxon>Insecta</taxon>
        <taxon>Pterygota</taxon>
        <taxon>Neoptera</taxon>
        <taxon>Endopterygota</taxon>
        <taxon>Diptera</taxon>
        <taxon>Brachycera</taxon>
        <taxon>Muscomorpha</taxon>
        <taxon>Hippoboscoidea</taxon>
        <taxon>Glossinidae</taxon>
        <taxon>Glossina</taxon>
    </lineage>
</organism>
<evidence type="ECO:0000313" key="2">
    <source>
        <dbReference type="EnsemblMetazoa" id="GAUT044405-PA"/>
    </source>
</evidence>
<evidence type="ECO:0000313" key="3">
    <source>
        <dbReference type="Proteomes" id="UP000078200"/>
    </source>
</evidence>
<name>A0A1A9VQI2_GLOAU</name>
<reference evidence="2" key="1">
    <citation type="submission" date="2020-05" db="UniProtKB">
        <authorList>
            <consortium name="EnsemblMetazoa"/>
        </authorList>
    </citation>
    <scope>IDENTIFICATION</scope>
    <source>
        <strain evidence="2">TTRI</strain>
    </source>
</reference>
<dbReference type="AlphaFoldDB" id="A0A1A9VQI2"/>
<sequence length="94" mass="10259">MGNAHTPPAIKYTDSDRAGNSEGLVKRASIKSRRGSRVKVLGLLTQKKFPKESITPTTSIMGIPGNEYSPGSLYGDCIDESSQESFELKKNKKK</sequence>
<keyword evidence="3" id="KW-1185">Reference proteome</keyword>
<dbReference type="Proteomes" id="UP000078200">
    <property type="component" value="Unassembled WGS sequence"/>
</dbReference>
<evidence type="ECO:0000256" key="1">
    <source>
        <dbReference type="SAM" id="MobiDB-lite"/>
    </source>
</evidence>